<dbReference type="InterPro" id="IPR004175">
    <property type="entry name" value="RNA_CPDase"/>
</dbReference>
<comment type="caution">
    <text evidence="3">The sequence shown here is derived from an EMBL/GenBank/DDBJ whole genome shotgun (WGS) entry which is preliminary data.</text>
</comment>
<dbReference type="EMBL" id="JXQQ01000003">
    <property type="protein sequence ID" value="KIQ37151.1"/>
    <property type="molecule type" value="Genomic_DNA"/>
</dbReference>
<keyword evidence="3" id="KW-0436">Ligase</keyword>
<dbReference type="GO" id="GO:0016874">
    <property type="term" value="F:ligase activity"/>
    <property type="evidence" value="ECO:0007669"/>
    <property type="project" value="UniProtKB-KW"/>
</dbReference>
<name>A0A0D0MX10_VARPD</name>
<evidence type="ECO:0000256" key="1">
    <source>
        <dbReference type="ARBA" id="ARBA00022801"/>
    </source>
</evidence>
<accession>A0A0D0MX10</accession>
<dbReference type="Proteomes" id="UP000032067">
    <property type="component" value="Unassembled WGS sequence"/>
</dbReference>
<evidence type="ECO:0000256" key="2">
    <source>
        <dbReference type="SAM" id="MobiDB-lite"/>
    </source>
</evidence>
<sequence length="201" mass="21802">MPEQLFLPGIDPPPPPLRRPRTKARRKEPLSHALFLAIFPSAEDAASLAALGAQFDERHALKGTPAEPHRLHVTLHDLGGYDTVPRKKVQAALDAAAAVAPPSFEVVFDHAMTCASSKAFVLCGQEGTDALADFRQHLGEALADAGFKPERSFTPHMTLAYTRRKIGKHAIEPVRWTAGSFALIDSHVGEGVHEVLGRWPA</sequence>
<dbReference type="Pfam" id="PF13563">
    <property type="entry name" value="2_5_RNA_ligase2"/>
    <property type="match status" value="1"/>
</dbReference>
<protein>
    <submittedName>
        <fullName evidence="3">2'-5' RNA ligase</fullName>
    </submittedName>
</protein>
<dbReference type="AlphaFoldDB" id="A0A0D0MX10"/>
<dbReference type="PANTHER" id="PTHR35561:SF1">
    <property type="entry name" value="RNA 2',3'-CYCLIC PHOSPHODIESTERASE"/>
    <property type="match status" value="1"/>
</dbReference>
<feature type="region of interest" description="Disordered" evidence="2">
    <location>
        <begin position="1"/>
        <end position="26"/>
    </location>
</feature>
<dbReference type="Gene3D" id="3.90.1140.10">
    <property type="entry name" value="Cyclic phosphodiesterase"/>
    <property type="match status" value="1"/>
</dbReference>
<dbReference type="PANTHER" id="PTHR35561">
    <property type="entry name" value="RNA 2',3'-CYCLIC PHOSPHODIESTERASE"/>
    <property type="match status" value="1"/>
</dbReference>
<dbReference type="GO" id="GO:0004113">
    <property type="term" value="F:2',3'-cyclic-nucleotide 3'-phosphodiesterase activity"/>
    <property type="evidence" value="ECO:0007669"/>
    <property type="project" value="InterPro"/>
</dbReference>
<dbReference type="OrthoDB" id="7061261at2"/>
<dbReference type="SUPFAM" id="SSF55144">
    <property type="entry name" value="LigT-like"/>
    <property type="match status" value="1"/>
</dbReference>
<organism evidence="3 4">
    <name type="scientific">Variovorax paradoxus</name>
    <dbReference type="NCBI Taxonomy" id="34073"/>
    <lineage>
        <taxon>Bacteria</taxon>
        <taxon>Pseudomonadati</taxon>
        <taxon>Pseudomonadota</taxon>
        <taxon>Betaproteobacteria</taxon>
        <taxon>Burkholderiales</taxon>
        <taxon>Comamonadaceae</taxon>
        <taxon>Variovorax</taxon>
    </lineage>
</organism>
<dbReference type="GO" id="GO:0008664">
    <property type="term" value="F:RNA 2',3'-cyclic 3'-phosphodiesterase activity"/>
    <property type="evidence" value="ECO:0007669"/>
    <property type="project" value="InterPro"/>
</dbReference>
<evidence type="ECO:0000313" key="4">
    <source>
        <dbReference type="Proteomes" id="UP000032067"/>
    </source>
</evidence>
<reference evidence="3 4" key="1">
    <citation type="submission" date="2014-12" db="EMBL/GenBank/DDBJ databases">
        <title>16Stimator: statistical estimation of ribosomal gene copy numbers from draft genome assemblies.</title>
        <authorList>
            <person name="Perisin M.A."/>
            <person name="Vetter M."/>
            <person name="Gilbert J.A."/>
            <person name="Bergelson J."/>
        </authorList>
    </citation>
    <scope>NUCLEOTIDE SEQUENCE [LARGE SCALE GENOMIC DNA]</scope>
    <source>
        <strain evidence="3 4">MEDvA23</strain>
    </source>
</reference>
<evidence type="ECO:0000313" key="3">
    <source>
        <dbReference type="EMBL" id="KIQ37151.1"/>
    </source>
</evidence>
<dbReference type="InterPro" id="IPR009097">
    <property type="entry name" value="Cyclic_Pdiesterase"/>
</dbReference>
<dbReference type="RefSeq" id="WP_042576885.1">
    <property type="nucleotide sequence ID" value="NZ_JXQQ01000003.1"/>
</dbReference>
<proteinExistence type="predicted"/>
<keyword evidence="1" id="KW-0378">Hydrolase</keyword>
<gene>
    <name evidence="3" type="ORF">RT97_00520</name>
</gene>